<dbReference type="InterPro" id="IPR017896">
    <property type="entry name" value="4Fe4S_Fe-S-bd"/>
</dbReference>
<keyword evidence="3" id="KW-0408">Iron</keyword>
<keyword evidence="7" id="KW-1185">Reference proteome</keyword>
<evidence type="ECO:0000256" key="2">
    <source>
        <dbReference type="ARBA" id="ARBA00022723"/>
    </source>
</evidence>
<proteinExistence type="predicted"/>
<dbReference type="RefSeq" id="WP_153923838.1">
    <property type="nucleotide sequence ID" value="NZ_JACRWE010000002.1"/>
</dbReference>
<dbReference type="Gene3D" id="3.30.70.3340">
    <property type="match status" value="1"/>
</dbReference>
<organism evidence="6 7">
    <name type="scientific">Romboutsia faecis</name>
    <dbReference type="NCBI Taxonomy" id="2764597"/>
    <lineage>
        <taxon>Bacteria</taxon>
        <taxon>Bacillati</taxon>
        <taxon>Bacillota</taxon>
        <taxon>Clostridia</taxon>
        <taxon>Peptostreptococcales</taxon>
        <taxon>Peptostreptococcaceae</taxon>
        <taxon>Romboutsia</taxon>
    </lineage>
</organism>
<dbReference type="SUPFAM" id="SSF56014">
    <property type="entry name" value="Nitrite and sulphite reductase 4Fe-4S domain-like"/>
    <property type="match status" value="1"/>
</dbReference>
<protein>
    <submittedName>
        <fullName evidence="6">4Fe-4S binding protein</fullName>
    </submittedName>
</protein>
<dbReference type="InterPro" id="IPR036136">
    <property type="entry name" value="Nit/Sulf_reduc_fer-like_dom_sf"/>
</dbReference>
<keyword evidence="1" id="KW-0004">4Fe-4S</keyword>
<dbReference type="InterPro" id="IPR006067">
    <property type="entry name" value="NO2/SO3_Rdtase_4Fe4S_dom"/>
</dbReference>
<keyword evidence="4" id="KW-0411">Iron-sulfur</keyword>
<reference evidence="6 7" key="1">
    <citation type="submission" date="2020-08" db="EMBL/GenBank/DDBJ databases">
        <authorList>
            <person name="Liu C."/>
            <person name="Sun Q."/>
        </authorList>
    </citation>
    <scope>NUCLEOTIDE SEQUENCE [LARGE SCALE GENOMIC DNA]</scope>
    <source>
        <strain evidence="6 7">NSJ-18</strain>
    </source>
</reference>
<dbReference type="InterPro" id="IPR005117">
    <property type="entry name" value="NiRdtase/SiRdtase_haem-b_fer"/>
</dbReference>
<keyword evidence="2" id="KW-0479">Metal-binding</keyword>
<dbReference type="Proteomes" id="UP000609849">
    <property type="component" value="Unassembled WGS sequence"/>
</dbReference>
<dbReference type="Gene3D" id="3.30.413.10">
    <property type="entry name" value="Sulfite Reductase Hemoprotein, domain 1"/>
    <property type="match status" value="1"/>
</dbReference>
<feature type="domain" description="4Fe-4S ferredoxin-type" evidence="5">
    <location>
        <begin position="199"/>
        <end position="228"/>
    </location>
</feature>
<evidence type="ECO:0000259" key="5">
    <source>
        <dbReference type="PROSITE" id="PS51379"/>
    </source>
</evidence>
<evidence type="ECO:0000256" key="1">
    <source>
        <dbReference type="ARBA" id="ARBA00022485"/>
    </source>
</evidence>
<name>A0ABR7JLU2_9FIRM</name>
<evidence type="ECO:0000256" key="3">
    <source>
        <dbReference type="ARBA" id="ARBA00023004"/>
    </source>
</evidence>
<feature type="domain" description="4Fe-4S ferredoxin-type" evidence="5">
    <location>
        <begin position="168"/>
        <end position="198"/>
    </location>
</feature>
<accession>A0ABR7JLU2</accession>
<dbReference type="InterPro" id="IPR045169">
    <property type="entry name" value="NO2/SO3_Rdtase_4Fe4S_prot"/>
</dbReference>
<dbReference type="PROSITE" id="PS51379">
    <property type="entry name" value="4FE4S_FER_2"/>
    <property type="match status" value="2"/>
</dbReference>
<dbReference type="SUPFAM" id="SSF55124">
    <property type="entry name" value="Nitrite/Sulfite reductase N-terminal domain-like"/>
    <property type="match status" value="1"/>
</dbReference>
<dbReference type="Pfam" id="PF01077">
    <property type="entry name" value="NIR_SIR"/>
    <property type="match status" value="1"/>
</dbReference>
<evidence type="ECO:0000313" key="6">
    <source>
        <dbReference type="EMBL" id="MBC5995896.1"/>
    </source>
</evidence>
<dbReference type="Pfam" id="PF03460">
    <property type="entry name" value="NIR_SIR_ferr"/>
    <property type="match status" value="1"/>
</dbReference>
<dbReference type="EMBL" id="JACRWE010000002">
    <property type="protein sequence ID" value="MBC5995896.1"/>
    <property type="molecule type" value="Genomic_DNA"/>
</dbReference>
<dbReference type="InterPro" id="IPR045854">
    <property type="entry name" value="NO2/SO3_Rdtase_4Fe4S_sf"/>
</dbReference>
<dbReference type="Gene3D" id="3.30.70.20">
    <property type="match status" value="1"/>
</dbReference>
<evidence type="ECO:0000256" key="4">
    <source>
        <dbReference type="ARBA" id="ARBA00023014"/>
    </source>
</evidence>
<dbReference type="PANTHER" id="PTHR11493:SF54">
    <property type="entry name" value="ANAEROBIC SULFITE REDUCTASE SUBUNIT C"/>
    <property type="match status" value="1"/>
</dbReference>
<dbReference type="SUPFAM" id="SSF54862">
    <property type="entry name" value="4Fe-4S ferredoxins"/>
    <property type="match status" value="1"/>
</dbReference>
<dbReference type="PANTHER" id="PTHR11493">
    <property type="entry name" value="SULFITE REDUCTASE [NADPH] SUBUNIT BETA-RELATED"/>
    <property type="match status" value="1"/>
</dbReference>
<comment type="caution">
    <text evidence="6">The sequence shown here is derived from an EMBL/GenBank/DDBJ whole genome shotgun (WGS) entry which is preliminary data.</text>
</comment>
<evidence type="ECO:0000313" key="7">
    <source>
        <dbReference type="Proteomes" id="UP000609849"/>
    </source>
</evidence>
<dbReference type="Pfam" id="PF00037">
    <property type="entry name" value="Fer4"/>
    <property type="match status" value="1"/>
</dbReference>
<gene>
    <name evidence="6" type="ORF">H8923_03925</name>
</gene>
<sequence length="319" mass="35326">MGEKSKMKITPEQRKVVKGQGFLSNNDGKHFSCRIITENGALTVNQLKNVCEVAEKYGNGNISLTTRLTIEVPGIEFNDIENVKKHLSKDGLKSGGTGSRVRPIVPCKGTVCTFGLLDTQKLGSELHKEFYNEYYDVKLPHKFKIGIGGCPNNCIKPSLNDFGLMGQHVPEYDEDICSGCKKCAIELICKVGAAKVVDGKLVIDREKCNNCGLCIDKCHFDAIEEGKRGLKIILGGKWGKLSRPGTPMKNIYTIEEAKEILEKTILLYREQGKTGERFGDMIDRIGFDKIQDELLNGDILERKEEILNAELHITGGATC</sequence>